<evidence type="ECO:0000256" key="3">
    <source>
        <dbReference type="ARBA" id="ARBA00005189"/>
    </source>
</evidence>
<comment type="caution">
    <text evidence="14">Lacks conserved residue(s) required for the propagation of feature annotation.</text>
</comment>
<dbReference type="GO" id="GO:0006629">
    <property type="term" value="P:lipid metabolic process"/>
    <property type="evidence" value="ECO:0007669"/>
    <property type="project" value="UniProtKB-KW"/>
</dbReference>
<protein>
    <recommendedName>
        <fullName evidence="14">Acyltransferase</fullName>
        <ecNumber evidence="14">2.3.1.-</ecNumber>
    </recommendedName>
</protein>
<evidence type="ECO:0000256" key="14">
    <source>
        <dbReference type="RuleBase" id="RU367023"/>
    </source>
</evidence>
<evidence type="ECO:0000256" key="5">
    <source>
        <dbReference type="ARBA" id="ARBA00022516"/>
    </source>
</evidence>
<evidence type="ECO:0000256" key="1">
    <source>
        <dbReference type="ARBA" id="ARBA00004477"/>
    </source>
</evidence>
<comment type="pathway">
    <text evidence="3">Lipid metabolism.</text>
</comment>
<evidence type="ECO:0000256" key="7">
    <source>
        <dbReference type="ARBA" id="ARBA00022692"/>
    </source>
</evidence>
<dbReference type="Proteomes" id="UP001608902">
    <property type="component" value="Unassembled WGS sequence"/>
</dbReference>
<proteinExistence type="inferred from homology"/>
<dbReference type="EC" id="2.3.1.-" evidence="14"/>
<keyword evidence="9 14" id="KW-0256">Endoplasmic reticulum</keyword>
<comment type="similarity">
    <text evidence="4 14">Belongs to the diacylglycerol acyltransferase family.</text>
</comment>
<dbReference type="CDD" id="cd07987">
    <property type="entry name" value="LPLAT_MGAT-like"/>
    <property type="match status" value="1"/>
</dbReference>
<comment type="caution">
    <text evidence="15">The sequence shown here is derived from an EMBL/GenBank/DDBJ whole genome shotgun (WGS) entry which is preliminary data.</text>
</comment>
<dbReference type="Pfam" id="PF03982">
    <property type="entry name" value="DAGAT"/>
    <property type="match status" value="1"/>
</dbReference>
<organism evidence="15 16">
    <name type="scientific">Gnathostoma spinigerum</name>
    <dbReference type="NCBI Taxonomy" id="75299"/>
    <lineage>
        <taxon>Eukaryota</taxon>
        <taxon>Metazoa</taxon>
        <taxon>Ecdysozoa</taxon>
        <taxon>Nematoda</taxon>
        <taxon>Chromadorea</taxon>
        <taxon>Rhabditida</taxon>
        <taxon>Spirurina</taxon>
        <taxon>Gnathostomatomorpha</taxon>
        <taxon>Gnathostomatoidea</taxon>
        <taxon>Gnathostomatidae</taxon>
        <taxon>Gnathostoma</taxon>
    </lineage>
</organism>
<keyword evidence="16" id="KW-1185">Reference proteome</keyword>
<keyword evidence="5" id="KW-0444">Lipid biosynthesis</keyword>
<comment type="subcellular location">
    <subcellularLocation>
        <location evidence="1 14">Endoplasmic reticulum membrane</location>
        <topology evidence="1 14">Multi-pass membrane protein</topology>
    </subcellularLocation>
</comment>
<evidence type="ECO:0000256" key="13">
    <source>
        <dbReference type="ARBA" id="ARBA00023315"/>
    </source>
</evidence>
<gene>
    <name evidence="15" type="ORF">AB6A40_004458</name>
</gene>
<evidence type="ECO:0000256" key="9">
    <source>
        <dbReference type="ARBA" id="ARBA00022824"/>
    </source>
</evidence>
<keyword evidence="8" id="KW-0319">Glycerol metabolism</keyword>
<dbReference type="PANTHER" id="PTHR12317">
    <property type="entry name" value="DIACYLGLYCEROL O-ACYLTRANSFERASE"/>
    <property type="match status" value="1"/>
</dbReference>
<evidence type="ECO:0000313" key="16">
    <source>
        <dbReference type="Proteomes" id="UP001608902"/>
    </source>
</evidence>
<evidence type="ECO:0000256" key="10">
    <source>
        <dbReference type="ARBA" id="ARBA00022989"/>
    </source>
</evidence>
<dbReference type="GO" id="GO:0005789">
    <property type="term" value="C:endoplasmic reticulum membrane"/>
    <property type="evidence" value="ECO:0007669"/>
    <property type="project" value="UniProtKB-SubCell"/>
</dbReference>
<sequence>MQEDRSDRGRPLDTLVDGCTRCVQITVLLYHLTMNFVAPVFIVVMVTYVLIHSKWTWPVFVLYLSWMYYDWDSPKKGGYAITWIRKLKIQKFMASYFPMRLHKTADLSPNENYLIVCHPHGIMALGTYINFCTNASGVFDLFPSMKIKVCTLDLQFYLPFRREWILLHGLISCSKESLKYVLDKRHSEGNMVILVPGGAEEALDAHPNTNILTLMNRKGFVRVALETGTNLVPTYSFGETALFVQTDNPKGSRLRKWQELIKAKLGFSTPIVHGNGILISSFGYLPFRQPVNTVVGRPIKVMKNPNPSNEEVNELHKEYMDALCDLFETNKKRFGIKEDMRLIIT</sequence>
<keyword evidence="10 14" id="KW-1133">Transmembrane helix</keyword>
<evidence type="ECO:0000256" key="8">
    <source>
        <dbReference type="ARBA" id="ARBA00022798"/>
    </source>
</evidence>
<accession>A0ABD6EK79</accession>
<evidence type="ECO:0000313" key="15">
    <source>
        <dbReference type="EMBL" id="MFH4977749.1"/>
    </source>
</evidence>
<keyword evidence="12 14" id="KW-0472">Membrane</keyword>
<evidence type="ECO:0000256" key="4">
    <source>
        <dbReference type="ARBA" id="ARBA00005420"/>
    </source>
</evidence>
<dbReference type="AlphaFoldDB" id="A0ABD6EK79"/>
<dbReference type="InterPro" id="IPR007130">
    <property type="entry name" value="DAGAT"/>
</dbReference>
<evidence type="ECO:0000256" key="12">
    <source>
        <dbReference type="ARBA" id="ARBA00023136"/>
    </source>
</evidence>
<evidence type="ECO:0000256" key="6">
    <source>
        <dbReference type="ARBA" id="ARBA00022679"/>
    </source>
</evidence>
<dbReference type="PANTHER" id="PTHR12317:SF0">
    <property type="entry name" value="ACYLTRANSFERASE"/>
    <property type="match status" value="1"/>
</dbReference>
<keyword evidence="13" id="KW-0012">Acyltransferase</keyword>
<keyword evidence="6 14" id="KW-0808">Transferase</keyword>
<keyword evidence="7 14" id="KW-0812">Transmembrane</keyword>
<dbReference type="GO" id="GO:0016746">
    <property type="term" value="F:acyltransferase activity"/>
    <property type="evidence" value="ECO:0007669"/>
    <property type="project" value="UniProtKB-KW"/>
</dbReference>
<comment type="pathway">
    <text evidence="2">Glycerolipid metabolism; triacylglycerol biosynthesis.</text>
</comment>
<feature type="transmembrane region" description="Helical" evidence="14">
    <location>
        <begin position="28"/>
        <end position="49"/>
    </location>
</feature>
<keyword evidence="11" id="KW-0443">Lipid metabolism</keyword>
<dbReference type="EMBL" id="JBGFUD010002577">
    <property type="protein sequence ID" value="MFH4977749.1"/>
    <property type="molecule type" value="Genomic_DNA"/>
</dbReference>
<evidence type="ECO:0000256" key="11">
    <source>
        <dbReference type="ARBA" id="ARBA00023098"/>
    </source>
</evidence>
<name>A0ABD6EK79_9BILA</name>
<evidence type="ECO:0000256" key="2">
    <source>
        <dbReference type="ARBA" id="ARBA00004771"/>
    </source>
</evidence>
<dbReference type="GO" id="GO:0006071">
    <property type="term" value="P:glycerol metabolic process"/>
    <property type="evidence" value="ECO:0007669"/>
    <property type="project" value="UniProtKB-KW"/>
</dbReference>
<reference evidence="15 16" key="1">
    <citation type="submission" date="2024-08" db="EMBL/GenBank/DDBJ databases">
        <title>Gnathostoma spinigerum genome.</title>
        <authorList>
            <person name="Gonzalez-Bertolin B."/>
            <person name="Monzon S."/>
            <person name="Zaballos A."/>
            <person name="Jimenez P."/>
            <person name="Dekumyoy P."/>
            <person name="Varona S."/>
            <person name="Cuesta I."/>
            <person name="Sumanam S."/>
            <person name="Adisakwattana P."/>
            <person name="Gasser R.B."/>
            <person name="Hernandez-Gonzalez A."/>
            <person name="Young N.D."/>
            <person name="Perteguer M.J."/>
        </authorList>
    </citation>
    <scope>NUCLEOTIDE SEQUENCE [LARGE SCALE GENOMIC DNA]</scope>
    <source>
        <strain evidence="15">AL3</strain>
        <tissue evidence="15">Liver</tissue>
    </source>
</reference>